<dbReference type="Pfam" id="PF01882">
    <property type="entry name" value="DUF58"/>
    <property type="match status" value="1"/>
</dbReference>
<protein>
    <submittedName>
        <fullName evidence="2">DUF58 domain-containing protein</fullName>
    </submittedName>
</protein>
<comment type="caution">
    <text evidence="2">The sequence shown here is derived from an EMBL/GenBank/DDBJ whole genome shotgun (WGS) entry which is preliminary data.</text>
</comment>
<evidence type="ECO:0000313" key="3">
    <source>
        <dbReference type="Proteomes" id="UP001235343"/>
    </source>
</evidence>
<dbReference type="InterPro" id="IPR002881">
    <property type="entry name" value="DUF58"/>
</dbReference>
<sequence>MSIAWVIIVTCIVIFCQSFLYDRLGLKKILYSRTFSQSSVFEGENIEMVDEISNKKWLPLPWIRLESKIHRHLQFESKKKQDDELEETEFHRTLFSLRPYQKITRRHKITCVKRGYYALHTVSMSTGDVLGFNEKFKTVDSSATITVYPALVDVEAIPLPSHSWLGDITVRRWIIEDPFVIAGVREYADGDSLNTINWKATARSNRLQVSQKDYTADHYLMIYVNFDQTEDIWMPIENERLIEKALSFAASIANYTIANGISTGFGCNAYLKEPFSNPTERTKESVRLEPESGMDQIYFILDTIAKLKMDRSRNFNYFLLEDIENQVRNKDILLITSIVSDEMKSNIRQLEAMGNAVEIIMVDDESQVENSYEPSEVGGYYG</sequence>
<gene>
    <name evidence="2" type="ORF">QQS35_17505</name>
</gene>
<accession>A0ABT7L8P5</accession>
<reference evidence="2 3" key="1">
    <citation type="submission" date="2023-06" db="EMBL/GenBank/DDBJ databases">
        <title>Aquibacillus rhizosphaerae LR5S19.</title>
        <authorList>
            <person name="Sun J.-Q."/>
        </authorList>
    </citation>
    <scope>NUCLEOTIDE SEQUENCE [LARGE SCALE GENOMIC DNA]</scope>
    <source>
        <strain evidence="2 3">LR5S19</strain>
    </source>
</reference>
<proteinExistence type="predicted"/>
<dbReference type="EMBL" id="JASTZU010000058">
    <property type="protein sequence ID" value="MDL4842238.1"/>
    <property type="molecule type" value="Genomic_DNA"/>
</dbReference>
<feature type="domain" description="DUF58" evidence="1">
    <location>
        <begin position="184"/>
        <end position="266"/>
    </location>
</feature>
<organism evidence="2 3">
    <name type="scientific">Aquibacillus rhizosphaerae</name>
    <dbReference type="NCBI Taxonomy" id="3051431"/>
    <lineage>
        <taxon>Bacteria</taxon>
        <taxon>Bacillati</taxon>
        <taxon>Bacillota</taxon>
        <taxon>Bacilli</taxon>
        <taxon>Bacillales</taxon>
        <taxon>Bacillaceae</taxon>
        <taxon>Aquibacillus</taxon>
    </lineage>
</organism>
<evidence type="ECO:0000313" key="2">
    <source>
        <dbReference type="EMBL" id="MDL4842238.1"/>
    </source>
</evidence>
<name>A0ABT7L8P5_9BACI</name>
<dbReference type="Proteomes" id="UP001235343">
    <property type="component" value="Unassembled WGS sequence"/>
</dbReference>
<evidence type="ECO:0000259" key="1">
    <source>
        <dbReference type="Pfam" id="PF01882"/>
    </source>
</evidence>
<keyword evidence="3" id="KW-1185">Reference proteome</keyword>
<dbReference type="PANTHER" id="PTHR34351:SF2">
    <property type="entry name" value="DUF58 DOMAIN-CONTAINING PROTEIN"/>
    <property type="match status" value="1"/>
</dbReference>
<dbReference type="PANTHER" id="PTHR34351">
    <property type="entry name" value="SLR1927 PROTEIN-RELATED"/>
    <property type="match status" value="1"/>
</dbReference>
<dbReference type="RefSeq" id="WP_285933521.1">
    <property type="nucleotide sequence ID" value="NZ_JASTZU010000058.1"/>
</dbReference>